<sequence>MPAFFFFFFFFCCCCCFSAIAATDNHRRVLHQPFLPLDSVPPSQPPNPSPPAPATPKYPFSGNSPPPGNTPFFPTIPSPPPPPSPASFASFPANISSLTLPRTSKSKTASSKLIAAAIAAVVAAAVVVSIVVCLHIRKRRRRRGTNSSDTKTQRSDNSSRFNYGNVNRSSGNGNGNVPKLQRPSQTSSEFLYLGTLVNSHGGIDNAAHNNLQQNARSSGANSSAANSRKLDSPELRPLPPLGGQNYNQRRNHGSSEMGTEEDEEFYSPRGSLGGRESSIGAGSASRRAFAAVQAENFVGLCSSSSSYSSSSSASGSPVRSVSLSISPPASLSPKCSRPKSPELVAVQTAPPRAPPPPPPAAFFRDPFAGQKESRSPSLSPSGSPSPPSSTSPERVYSRSRESSQRISNFSDHILDSPVQMSSPAQQNMPVSFPSPPMLNSILPDTPYNGSKGSSPRSSNFSDHNLYSPVHISSPGKQYMPVPQPPSDSDPKPAAERISVPPPPPPPPPPLPSKQWESPRTPTPLARKIASEPPVLITPLKPISVESPTLISPIQLPSHLEPVEKEESVEAKEHSNDSGDKNEETPKPKLKPLHWDKVRASSDREMVWDQLKSSSFKLNEEMIETLFVVNTPNPTPKEATRRAVLPSPNQENRVLDPKKSQNIAILLRALNVTIDEVCEALIEGNADNLGTELLESLLKMAPTKEEERKLKEYKDDSPVKLGTPEKFLKAVLDIPFAFKRVEAMLYVSNFDSEVEYLKKSFETLEAACDELRNSRMFLKLLEAVLKTGNRMNVGTNRGDAHAFKLDTLLKLVDVKGADGKTTLLHFVVQEIIRSEGARLAIANQNQNSAINDDVKCRKLGLQVVSGLSSELTNVKKSAAMDSEVLNSDVMKLSKGIGDIAEVVRLIEAIQTQDNNSIQKFSESMNKFMKMAEEEIIRIQAQESVALTLVKEITEYFHGNSAKEEAHPFRIFMVVRDFLTILDRVCKEVGMINERTMVSSAHKFPVPVNPMLQPVSGGLPGRKPFSSSDEESSSSP</sequence>
<evidence type="ECO:0000313" key="1">
    <source>
        <dbReference type="EMBL" id="KAI5679859.1"/>
    </source>
</evidence>
<protein>
    <submittedName>
        <fullName evidence="1">Uncharacterized protein</fullName>
    </submittedName>
</protein>
<proteinExistence type="predicted"/>
<organism evidence="1 2">
    <name type="scientific">Catharanthus roseus</name>
    <name type="common">Madagascar periwinkle</name>
    <name type="synonym">Vinca rosea</name>
    <dbReference type="NCBI Taxonomy" id="4058"/>
    <lineage>
        <taxon>Eukaryota</taxon>
        <taxon>Viridiplantae</taxon>
        <taxon>Streptophyta</taxon>
        <taxon>Embryophyta</taxon>
        <taxon>Tracheophyta</taxon>
        <taxon>Spermatophyta</taxon>
        <taxon>Magnoliopsida</taxon>
        <taxon>eudicotyledons</taxon>
        <taxon>Gunneridae</taxon>
        <taxon>Pentapetalae</taxon>
        <taxon>asterids</taxon>
        <taxon>lamiids</taxon>
        <taxon>Gentianales</taxon>
        <taxon>Apocynaceae</taxon>
        <taxon>Rauvolfioideae</taxon>
        <taxon>Vinceae</taxon>
        <taxon>Catharanthinae</taxon>
        <taxon>Catharanthus</taxon>
    </lineage>
</organism>
<evidence type="ECO:0000313" key="2">
    <source>
        <dbReference type="Proteomes" id="UP001060085"/>
    </source>
</evidence>
<name>A0ACC0C4U7_CATRO</name>
<comment type="caution">
    <text evidence="1">The sequence shown here is derived from an EMBL/GenBank/DDBJ whole genome shotgun (WGS) entry which is preliminary data.</text>
</comment>
<dbReference type="EMBL" id="CM044701">
    <property type="protein sequence ID" value="KAI5679859.1"/>
    <property type="molecule type" value="Genomic_DNA"/>
</dbReference>
<keyword evidence="2" id="KW-1185">Reference proteome</keyword>
<reference evidence="2" key="1">
    <citation type="journal article" date="2023" name="Nat. Plants">
        <title>Single-cell RNA sequencing provides a high-resolution roadmap for understanding the multicellular compartmentation of specialized metabolism.</title>
        <authorList>
            <person name="Sun S."/>
            <person name="Shen X."/>
            <person name="Li Y."/>
            <person name="Li Y."/>
            <person name="Wang S."/>
            <person name="Li R."/>
            <person name="Zhang H."/>
            <person name="Shen G."/>
            <person name="Guo B."/>
            <person name="Wei J."/>
            <person name="Xu J."/>
            <person name="St-Pierre B."/>
            <person name="Chen S."/>
            <person name="Sun C."/>
        </authorList>
    </citation>
    <scope>NUCLEOTIDE SEQUENCE [LARGE SCALE GENOMIC DNA]</scope>
</reference>
<gene>
    <name evidence="1" type="ORF">M9H77_01086</name>
</gene>
<dbReference type="Proteomes" id="UP001060085">
    <property type="component" value="Linkage Group LG01"/>
</dbReference>
<accession>A0ACC0C4U7</accession>